<keyword evidence="4" id="KW-1185">Reference proteome</keyword>
<feature type="compositionally biased region" description="Basic and acidic residues" evidence="1">
    <location>
        <begin position="33"/>
        <end position="42"/>
    </location>
</feature>
<keyword evidence="2" id="KW-0472">Membrane</keyword>
<organism evidence="3 4">
    <name type="scientific">Sphingobacterium paludis</name>
    <dbReference type="NCBI Taxonomy" id="1476465"/>
    <lineage>
        <taxon>Bacteria</taxon>
        <taxon>Pseudomonadati</taxon>
        <taxon>Bacteroidota</taxon>
        <taxon>Sphingobacteriia</taxon>
        <taxon>Sphingobacteriales</taxon>
        <taxon>Sphingobacteriaceae</taxon>
        <taxon>Sphingobacterium</taxon>
    </lineage>
</organism>
<dbReference type="OrthoDB" id="9986200at2"/>
<name>A0A4V6Q000_9SPHI</name>
<feature type="transmembrane region" description="Helical" evidence="2">
    <location>
        <begin position="102"/>
        <end position="121"/>
    </location>
</feature>
<dbReference type="RefSeq" id="WP_133639783.1">
    <property type="nucleotide sequence ID" value="NZ_SNZV01000003.1"/>
</dbReference>
<accession>A0A4V6Q000</accession>
<dbReference type="AlphaFoldDB" id="A0A4V6Q000"/>
<dbReference type="EMBL" id="SNZV01000003">
    <property type="protein sequence ID" value="TDS14738.1"/>
    <property type="molecule type" value="Genomic_DNA"/>
</dbReference>
<evidence type="ECO:0000313" key="3">
    <source>
        <dbReference type="EMBL" id="TDS14738.1"/>
    </source>
</evidence>
<keyword evidence="2" id="KW-1133">Transmembrane helix</keyword>
<feature type="transmembrane region" description="Helical" evidence="2">
    <location>
        <begin position="69"/>
        <end position="90"/>
    </location>
</feature>
<sequence length="131" mass="14793">MSTNKSNPAFSKLIESLGKIKPETSPSVTSDGKSNEEEKIFEDGDDYEADTQKERFKRYRNNTKLRTRLAKWAVTVVSVWLIFVAMVLLINNRELCLSDSVLIALLTTTTANILGIMYIVLKDIFNGNSEK</sequence>
<dbReference type="Proteomes" id="UP000294752">
    <property type="component" value="Unassembled WGS sequence"/>
</dbReference>
<comment type="caution">
    <text evidence="3">The sequence shown here is derived from an EMBL/GenBank/DDBJ whole genome shotgun (WGS) entry which is preliminary data.</text>
</comment>
<reference evidence="3 4" key="1">
    <citation type="submission" date="2019-03" db="EMBL/GenBank/DDBJ databases">
        <title>Genomic Encyclopedia of Type Strains, Phase III (KMG-III): the genomes of soil and plant-associated and newly described type strains.</title>
        <authorList>
            <person name="Whitman W."/>
        </authorList>
    </citation>
    <scope>NUCLEOTIDE SEQUENCE [LARGE SCALE GENOMIC DNA]</scope>
    <source>
        <strain evidence="3 4">CGMCC 1.12801</strain>
    </source>
</reference>
<feature type="region of interest" description="Disordered" evidence="1">
    <location>
        <begin position="16"/>
        <end position="44"/>
    </location>
</feature>
<evidence type="ECO:0000313" key="4">
    <source>
        <dbReference type="Proteomes" id="UP000294752"/>
    </source>
</evidence>
<evidence type="ECO:0000256" key="2">
    <source>
        <dbReference type="SAM" id="Phobius"/>
    </source>
</evidence>
<keyword evidence="2" id="KW-0812">Transmembrane</keyword>
<protein>
    <submittedName>
        <fullName evidence="3">Uncharacterized protein</fullName>
    </submittedName>
</protein>
<evidence type="ECO:0000256" key="1">
    <source>
        <dbReference type="SAM" id="MobiDB-lite"/>
    </source>
</evidence>
<proteinExistence type="predicted"/>
<gene>
    <name evidence="3" type="ORF">B0I21_103237</name>
</gene>